<dbReference type="SUPFAM" id="SSF46689">
    <property type="entry name" value="Homeodomain-like"/>
    <property type="match status" value="2"/>
</dbReference>
<dbReference type="Pfam" id="PF12833">
    <property type="entry name" value="HTH_18"/>
    <property type="match status" value="1"/>
</dbReference>
<sequence>MKDRGREDLDFRSADLGESEEFLSATYARMRISSDSLHSRTGVSRRWLGRLNFDDLDVDYEMDYDADPLHRFCLVRVQQGYMEEDYIGEPSDMFFPGDVTLLSPPDLPYSGRTRGRYDLSMFDTTLLDTVASCPLSNRRCGVNLTGHRPVSDAAERGLGVLIDYVRRDVLESPTARSSPLVVSTVSAHLAATVLATFPNDAVTDPTAGDRNSATSALLRRAADYIEEHVDTEITLADIAETVCLTPRAVQYMFRRHWDCTPMEYVRRVRLDHAHRDLSIAEPTSNTTVSSIAHRWGFVHSGRFAAFYRQTYGHDPSQTLHE</sequence>
<dbReference type="RefSeq" id="WP_089244310.1">
    <property type="nucleotide sequence ID" value="NZ_FZOW01000003.1"/>
</dbReference>
<reference evidence="6" key="1">
    <citation type="submission" date="2017-06" db="EMBL/GenBank/DDBJ databases">
        <authorList>
            <person name="Varghese N."/>
            <person name="Submissions S."/>
        </authorList>
    </citation>
    <scope>NUCLEOTIDE SEQUENCE [LARGE SCALE GENOMIC DNA]</scope>
    <source>
        <strain evidence="6">JCM 23211</strain>
    </source>
</reference>
<dbReference type="PANTHER" id="PTHR46796">
    <property type="entry name" value="HTH-TYPE TRANSCRIPTIONAL ACTIVATOR RHAS-RELATED"/>
    <property type="match status" value="1"/>
</dbReference>
<gene>
    <name evidence="5" type="ORF">SAMN05421642_103228</name>
</gene>
<dbReference type="InterPro" id="IPR050204">
    <property type="entry name" value="AraC_XylS_family_regulators"/>
</dbReference>
<dbReference type="Gene3D" id="1.10.10.60">
    <property type="entry name" value="Homeodomain-like"/>
    <property type="match status" value="1"/>
</dbReference>
<feature type="domain" description="HTH araC/xylS-type" evidence="4">
    <location>
        <begin position="219"/>
        <end position="321"/>
    </location>
</feature>
<keyword evidence="3" id="KW-0804">Transcription</keyword>
<keyword evidence="6" id="KW-1185">Reference proteome</keyword>
<dbReference type="InterPro" id="IPR018060">
    <property type="entry name" value="HTH_AraC"/>
</dbReference>
<proteinExistence type="predicted"/>
<dbReference type="GO" id="GO:0003700">
    <property type="term" value="F:DNA-binding transcription factor activity"/>
    <property type="evidence" value="ECO:0007669"/>
    <property type="project" value="InterPro"/>
</dbReference>
<dbReference type="SMART" id="SM00342">
    <property type="entry name" value="HTH_ARAC"/>
    <property type="match status" value="1"/>
</dbReference>
<evidence type="ECO:0000259" key="4">
    <source>
        <dbReference type="PROSITE" id="PS01124"/>
    </source>
</evidence>
<dbReference type="GO" id="GO:0043565">
    <property type="term" value="F:sequence-specific DNA binding"/>
    <property type="evidence" value="ECO:0007669"/>
    <property type="project" value="InterPro"/>
</dbReference>
<evidence type="ECO:0000256" key="3">
    <source>
        <dbReference type="ARBA" id="ARBA00023163"/>
    </source>
</evidence>
<dbReference type="EMBL" id="FZOW01000003">
    <property type="protein sequence ID" value="SNS54577.1"/>
    <property type="molecule type" value="Genomic_DNA"/>
</dbReference>
<keyword evidence="2 5" id="KW-0238">DNA-binding</keyword>
<evidence type="ECO:0000313" key="6">
    <source>
        <dbReference type="Proteomes" id="UP000198327"/>
    </source>
</evidence>
<dbReference type="AlphaFoldDB" id="A0A239FCM2"/>
<dbReference type="PROSITE" id="PS01124">
    <property type="entry name" value="HTH_ARAC_FAMILY_2"/>
    <property type="match status" value="1"/>
</dbReference>
<evidence type="ECO:0000256" key="2">
    <source>
        <dbReference type="ARBA" id="ARBA00023125"/>
    </source>
</evidence>
<dbReference type="Proteomes" id="UP000198327">
    <property type="component" value="Unassembled WGS sequence"/>
</dbReference>
<accession>A0A239FCM2</accession>
<evidence type="ECO:0000313" key="5">
    <source>
        <dbReference type="EMBL" id="SNS54577.1"/>
    </source>
</evidence>
<organism evidence="5 6">
    <name type="scientific">Rhodococcoides kyotonense</name>
    <dbReference type="NCBI Taxonomy" id="398843"/>
    <lineage>
        <taxon>Bacteria</taxon>
        <taxon>Bacillati</taxon>
        <taxon>Actinomycetota</taxon>
        <taxon>Actinomycetes</taxon>
        <taxon>Mycobacteriales</taxon>
        <taxon>Nocardiaceae</taxon>
        <taxon>Rhodococcoides</taxon>
    </lineage>
</organism>
<protein>
    <submittedName>
        <fullName evidence="5">AraC-type DNA-binding protein</fullName>
    </submittedName>
</protein>
<dbReference type="OrthoDB" id="5464689at2"/>
<evidence type="ECO:0000256" key="1">
    <source>
        <dbReference type="ARBA" id="ARBA00023015"/>
    </source>
</evidence>
<dbReference type="InterPro" id="IPR009057">
    <property type="entry name" value="Homeodomain-like_sf"/>
</dbReference>
<name>A0A239FCM2_9NOCA</name>
<keyword evidence="1" id="KW-0805">Transcription regulation</keyword>